<evidence type="ECO:0000256" key="1">
    <source>
        <dbReference type="SAM" id="MobiDB-lite"/>
    </source>
</evidence>
<dbReference type="Proteomes" id="UP000038010">
    <property type="component" value="Unassembled WGS sequence"/>
</dbReference>
<dbReference type="STRING" id="1664694.A0A0N0NN37"/>
<comment type="caution">
    <text evidence="3">The sequence shown here is derived from an EMBL/GenBank/DDBJ whole genome shotgun (WGS) entry which is preliminary data.</text>
</comment>
<dbReference type="InterPro" id="IPR001623">
    <property type="entry name" value="DnaJ_domain"/>
</dbReference>
<feature type="compositionally biased region" description="Basic and acidic residues" evidence="1">
    <location>
        <begin position="408"/>
        <end position="450"/>
    </location>
</feature>
<evidence type="ECO:0000313" key="4">
    <source>
        <dbReference type="Proteomes" id="UP000038010"/>
    </source>
</evidence>
<dbReference type="EMBL" id="LFJN01000011">
    <property type="protein sequence ID" value="KPI40929.1"/>
    <property type="molecule type" value="Genomic_DNA"/>
</dbReference>
<dbReference type="GO" id="GO:0005737">
    <property type="term" value="C:cytoplasm"/>
    <property type="evidence" value="ECO:0007669"/>
    <property type="project" value="TreeGrafter"/>
</dbReference>
<dbReference type="PANTHER" id="PTHR43096">
    <property type="entry name" value="DNAJ HOMOLOG 1, MITOCHONDRIAL-RELATED"/>
    <property type="match status" value="1"/>
</dbReference>
<dbReference type="PRINTS" id="PR00625">
    <property type="entry name" value="JDOMAIN"/>
</dbReference>
<dbReference type="VEuPathDB" id="FungiDB:AB675_10837"/>
<dbReference type="GO" id="GO:0042026">
    <property type="term" value="P:protein refolding"/>
    <property type="evidence" value="ECO:0007669"/>
    <property type="project" value="TreeGrafter"/>
</dbReference>
<dbReference type="SMART" id="SM00271">
    <property type="entry name" value="DnaJ"/>
    <property type="match status" value="1"/>
</dbReference>
<dbReference type="CDD" id="cd06257">
    <property type="entry name" value="DnaJ"/>
    <property type="match status" value="1"/>
</dbReference>
<sequence length="493" mass="54599">MSSYLAPLDKDLYTVLGVAPDASQAGIRQAYHSLAAQLHPDKNTGGNEKTARFQDVQEAYETLGDKDRRKSYDLVRSIVFLKVKTAAPARFGTVTPKQTKMIMRYTGPDTTTSTPEMPQTPFTNNSSSYDNSATHSPPDAKTPSKNPCSRRESTVEAPTTPDVATNPLISACEALKAQSTTENPDGSPSHDSNSKTTSVGSSPTAEESSALQTPPTSSESVTVRPAGDAFLLHTPPTTGNAPPTPAAPRKQSILGPSYLLVDSDDEGTPSQDVASTPTPALPRLTFFDYYVNDTEWTETTLLQSWRDKVGDTKRRHQLAIAYTKEAHQAKVAAPSGKEKRRFDKMYQAKRSTRDSWNRVRIFREAELLNHTKRAREVKSARMRIVKERQETAKKQERAEKMAAVVKDRERRENVKKQERADKLAAEAKEKEQKQALKAEERIRKAAEREALVQARKKRKTDAPISPGGTMRIQEPRLAKAAPTYCVISDSEED</sequence>
<feature type="region of interest" description="Disordered" evidence="1">
    <location>
        <begin position="259"/>
        <end position="278"/>
    </location>
</feature>
<dbReference type="InterPro" id="IPR036869">
    <property type="entry name" value="J_dom_sf"/>
</dbReference>
<dbReference type="AlphaFoldDB" id="A0A0N0NN37"/>
<feature type="compositionally biased region" description="Polar residues" evidence="1">
    <location>
        <begin position="108"/>
        <end position="135"/>
    </location>
</feature>
<dbReference type="PANTHER" id="PTHR43096:SF10">
    <property type="entry name" value="CHAPERONE PROTEIN DNAJ A6, CHLOROPLASTIC"/>
    <property type="match status" value="1"/>
</dbReference>
<reference evidence="3 4" key="1">
    <citation type="submission" date="2015-06" db="EMBL/GenBank/DDBJ databases">
        <title>Draft genome of the ant-associated black yeast Phialophora attae CBS 131958.</title>
        <authorList>
            <person name="Moreno L.F."/>
            <person name="Stielow B.J."/>
            <person name="de Hoog S."/>
            <person name="Vicente V.A."/>
            <person name="Weiss V.A."/>
            <person name="de Vries M."/>
            <person name="Cruz L.M."/>
            <person name="Souza E.M."/>
        </authorList>
    </citation>
    <scope>NUCLEOTIDE SEQUENCE [LARGE SCALE GENOMIC DNA]</scope>
    <source>
        <strain evidence="3 4">CBS 131958</strain>
    </source>
</reference>
<dbReference type="InterPro" id="IPR018253">
    <property type="entry name" value="DnaJ_domain_CS"/>
</dbReference>
<dbReference type="RefSeq" id="XP_018000892.1">
    <property type="nucleotide sequence ID" value="XM_018139635.1"/>
</dbReference>
<evidence type="ECO:0000259" key="2">
    <source>
        <dbReference type="PROSITE" id="PS50076"/>
    </source>
</evidence>
<feature type="compositionally biased region" description="Polar residues" evidence="1">
    <location>
        <begin position="177"/>
        <end position="221"/>
    </location>
</feature>
<organism evidence="3 4">
    <name type="scientific">Cyphellophora attinorum</name>
    <dbReference type="NCBI Taxonomy" id="1664694"/>
    <lineage>
        <taxon>Eukaryota</taxon>
        <taxon>Fungi</taxon>
        <taxon>Dikarya</taxon>
        <taxon>Ascomycota</taxon>
        <taxon>Pezizomycotina</taxon>
        <taxon>Eurotiomycetes</taxon>
        <taxon>Chaetothyriomycetidae</taxon>
        <taxon>Chaetothyriales</taxon>
        <taxon>Cyphellophoraceae</taxon>
        <taxon>Cyphellophora</taxon>
    </lineage>
</organism>
<dbReference type="PROSITE" id="PS50076">
    <property type="entry name" value="DNAJ_2"/>
    <property type="match status" value="1"/>
</dbReference>
<name>A0A0N0NN37_9EURO</name>
<dbReference type="GeneID" id="28731515"/>
<dbReference type="OrthoDB" id="4121328at2759"/>
<dbReference type="Pfam" id="PF00226">
    <property type="entry name" value="DnaJ"/>
    <property type="match status" value="1"/>
</dbReference>
<dbReference type="GO" id="GO:0051082">
    <property type="term" value="F:unfolded protein binding"/>
    <property type="evidence" value="ECO:0007669"/>
    <property type="project" value="TreeGrafter"/>
</dbReference>
<keyword evidence="4" id="KW-1185">Reference proteome</keyword>
<feature type="domain" description="J" evidence="2">
    <location>
        <begin position="11"/>
        <end position="76"/>
    </location>
</feature>
<evidence type="ECO:0000313" key="3">
    <source>
        <dbReference type="EMBL" id="KPI40929.1"/>
    </source>
</evidence>
<gene>
    <name evidence="3" type="ORF">AB675_10837</name>
</gene>
<dbReference type="PROSITE" id="PS00636">
    <property type="entry name" value="DNAJ_1"/>
    <property type="match status" value="1"/>
</dbReference>
<feature type="region of interest" description="Disordered" evidence="1">
    <location>
        <begin position="408"/>
        <end position="476"/>
    </location>
</feature>
<proteinExistence type="predicted"/>
<accession>A0A0N0NN37</accession>
<feature type="region of interest" description="Disordered" evidence="1">
    <location>
        <begin position="105"/>
        <end position="251"/>
    </location>
</feature>
<feature type="compositionally biased region" description="Polar residues" evidence="1">
    <location>
        <begin position="268"/>
        <end position="278"/>
    </location>
</feature>
<dbReference type="SUPFAM" id="SSF46565">
    <property type="entry name" value="Chaperone J-domain"/>
    <property type="match status" value="1"/>
</dbReference>
<dbReference type="Gene3D" id="1.10.287.110">
    <property type="entry name" value="DnaJ domain"/>
    <property type="match status" value="1"/>
</dbReference>
<protein>
    <submittedName>
        <fullName evidence="3">Chaperone protein DnaJ</fullName>
    </submittedName>
</protein>